<dbReference type="Proteomes" id="UP000284706">
    <property type="component" value="Unassembled WGS sequence"/>
</dbReference>
<dbReference type="Gene3D" id="3.40.50.620">
    <property type="entry name" value="HUPs"/>
    <property type="match status" value="1"/>
</dbReference>
<proteinExistence type="predicted"/>
<dbReference type="GO" id="GO:0031210">
    <property type="term" value="F:phosphatidylcholine binding"/>
    <property type="evidence" value="ECO:0007669"/>
    <property type="project" value="TreeGrafter"/>
</dbReference>
<protein>
    <recommendedName>
        <fullName evidence="1">choline-phosphate cytidylyltransferase</fullName>
        <ecNumber evidence="1">2.7.7.15</ecNumber>
    </recommendedName>
</protein>
<feature type="compositionally biased region" description="Low complexity" evidence="2">
    <location>
        <begin position="217"/>
        <end position="226"/>
    </location>
</feature>
<dbReference type="STRING" id="231916.A0A409Y0P3"/>
<organism evidence="4 5">
    <name type="scientific">Gymnopilus dilepis</name>
    <dbReference type="NCBI Taxonomy" id="231916"/>
    <lineage>
        <taxon>Eukaryota</taxon>
        <taxon>Fungi</taxon>
        <taxon>Dikarya</taxon>
        <taxon>Basidiomycota</taxon>
        <taxon>Agaricomycotina</taxon>
        <taxon>Agaricomycetes</taxon>
        <taxon>Agaricomycetidae</taxon>
        <taxon>Agaricales</taxon>
        <taxon>Agaricineae</taxon>
        <taxon>Hymenogastraceae</taxon>
        <taxon>Gymnopilus</taxon>
    </lineage>
</organism>
<keyword evidence="5" id="KW-1185">Reference proteome</keyword>
<name>A0A409Y0P3_9AGAR</name>
<evidence type="ECO:0000256" key="1">
    <source>
        <dbReference type="ARBA" id="ARBA00026101"/>
    </source>
</evidence>
<dbReference type="InParanoid" id="A0A409Y0P3"/>
<dbReference type="OrthoDB" id="17102at2759"/>
<dbReference type="AlphaFoldDB" id="A0A409Y0P3"/>
<sequence length="237" mass="26610">MEPSNALSDDEYDVISNPGNISLEANLADFCSCDTREPPASENARNRFETTGWTAREVQLYVQKSLDTNANADPQRLGKKRVRVYVDGAFDLFDVGTALKLRQAKLSFPHVHLVVGVFSDKTLQQYECLPPQPEVERIELIRHCRWTDEVLEDAPWELSLQFLKDRAIDFVAIDEGASIDPSIHKARVVAFDELKRQGKIIKTRRTLGLAKQQLPSLQSASSSQQSTPILANKDPGF</sequence>
<dbReference type="PANTHER" id="PTHR10739:SF13">
    <property type="entry name" value="CHOLINE-PHOSPHATE CYTIDYLYLTRANSFERASE"/>
    <property type="match status" value="1"/>
</dbReference>
<dbReference type="SUPFAM" id="SSF52374">
    <property type="entry name" value="Nucleotidylyl transferase"/>
    <property type="match status" value="1"/>
</dbReference>
<feature type="domain" description="Cytidyltransferase-like" evidence="3">
    <location>
        <begin position="85"/>
        <end position="211"/>
    </location>
</feature>
<dbReference type="InterPro" id="IPR014729">
    <property type="entry name" value="Rossmann-like_a/b/a_fold"/>
</dbReference>
<dbReference type="EC" id="2.7.7.15" evidence="1"/>
<dbReference type="NCBIfam" id="TIGR00125">
    <property type="entry name" value="cyt_tran_rel"/>
    <property type="match status" value="1"/>
</dbReference>
<dbReference type="InterPro" id="IPR004821">
    <property type="entry name" value="Cyt_trans-like"/>
</dbReference>
<evidence type="ECO:0000259" key="3">
    <source>
        <dbReference type="Pfam" id="PF01467"/>
    </source>
</evidence>
<feature type="region of interest" description="Disordered" evidence="2">
    <location>
        <begin position="217"/>
        <end position="237"/>
    </location>
</feature>
<dbReference type="GO" id="GO:0005635">
    <property type="term" value="C:nuclear envelope"/>
    <property type="evidence" value="ECO:0007669"/>
    <property type="project" value="TreeGrafter"/>
</dbReference>
<evidence type="ECO:0000313" key="4">
    <source>
        <dbReference type="EMBL" id="PPQ96586.1"/>
    </source>
</evidence>
<dbReference type="Pfam" id="PF01467">
    <property type="entry name" value="CTP_transf_like"/>
    <property type="match status" value="1"/>
</dbReference>
<dbReference type="PANTHER" id="PTHR10739">
    <property type="entry name" value="CYTIDYLYLTRANSFERASE"/>
    <property type="match status" value="1"/>
</dbReference>
<dbReference type="EMBL" id="NHYE01001350">
    <property type="protein sequence ID" value="PPQ96586.1"/>
    <property type="molecule type" value="Genomic_DNA"/>
</dbReference>
<gene>
    <name evidence="4" type="ORF">CVT26_006323</name>
</gene>
<evidence type="ECO:0000313" key="5">
    <source>
        <dbReference type="Proteomes" id="UP000284706"/>
    </source>
</evidence>
<reference evidence="4 5" key="1">
    <citation type="journal article" date="2018" name="Evol. Lett.">
        <title>Horizontal gene cluster transfer increased hallucinogenic mushroom diversity.</title>
        <authorList>
            <person name="Reynolds H.T."/>
            <person name="Vijayakumar V."/>
            <person name="Gluck-Thaler E."/>
            <person name="Korotkin H.B."/>
            <person name="Matheny P.B."/>
            <person name="Slot J.C."/>
        </authorList>
    </citation>
    <scope>NUCLEOTIDE SEQUENCE [LARGE SCALE GENOMIC DNA]</scope>
    <source>
        <strain evidence="4 5">SRW20</strain>
    </source>
</reference>
<comment type="caution">
    <text evidence="4">The sequence shown here is derived from an EMBL/GenBank/DDBJ whole genome shotgun (WGS) entry which is preliminary data.</text>
</comment>
<evidence type="ECO:0000256" key="2">
    <source>
        <dbReference type="SAM" id="MobiDB-lite"/>
    </source>
</evidence>
<dbReference type="GO" id="GO:0004105">
    <property type="term" value="F:choline-phosphate cytidylyltransferase activity"/>
    <property type="evidence" value="ECO:0007669"/>
    <property type="project" value="UniProtKB-EC"/>
</dbReference>
<dbReference type="InterPro" id="IPR045049">
    <property type="entry name" value="Pcy1-like"/>
</dbReference>
<accession>A0A409Y0P3</accession>